<comment type="caution">
    <text evidence="5">The sequence shown here is derived from an EMBL/GenBank/DDBJ whole genome shotgun (WGS) entry which is preliminary data.</text>
</comment>
<keyword evidence="6" id="KW-1185">Reference proteome</keyword>
<dbReference type="Pfam" id="PF12552">
    <property type="entry name" value="DUF3741"/>
    <property type="match status" value="1"/>
</dbReference>
<evidence type="ECO:0000256" key="1">
    <source>
        <dbReference type="SAM" id="MobiDB-lite"/>
    </source>
</evidence>
<dbReference type="Proteomes" id="UP001634393">
    <property type="component" value="Unassembled WGS sequence"/>
</dbReference>
<organism evidence="5 6">
    <name type="scientific">Penstemon smallii</name>
    <dbReference type="NCBI Taxonomy" id="265156"/>
    <lineage>
        <taxon>Eukaryota</taxon>
        <taxon>Viridiplantae</taxon>
        <taxon>Streptophyta</taxon>
        <taxon>Embryophyta</taxon>
        <taxon>Tracheophyta</taxon>
        <taxon>Spermatophyta</taxon>
        <taxon>Magnoliopsida</taxon>
        <taxon>eudicotyledons</taxon>
        <taxon>Gunneridae</taxon>
        <taxon>Pentapetalae</taxon>
        <taxon>asterids</taxon>
        <taxon>lamiids</taxon>
        <taxon>Lamiales</taxon>
        <taxon>Plantaginaceae</taxon>
        <taxon>Cheloneae</taxon>
        <taxon>Penstemon</taxon>
    </lineage>
</organism>
<dbReference type="PANTHER" id="PTHR46634:SF3">
    <property type="entry name" value="M REDUCTASE II SUBUNIT GAMMA, PUTATIVE (DUF3741)-RELATED"/>
    <property type="match status" value="1"/>
</dbReference>
<evidence type="ECO:0000313" key="6">
    <source>
        <dbReference type="Proteomes" id="UP001634393"/>
    </source>
</evidence>
<reference evidence="5 6" key="1">
    <citation type="submission" date="2024-12" db="EMBL/GenBank/DDBJ databases">
        <title>The unique morphological basis and parallel evolutionary history of personate flowers in Penstemon.</title>
        <authorList>
            <person name="Depatie T.H."/>
            <person name="Wessinger C.A."/>
        </authorList>
    </citation>
    <scope>NUCLEOTIDE SEQUENCE [LARGE SCALE GENOMIC DNA]</scope>
    <source>
        <strain evidence="5">WTNN_2</strain>
        <tissue evidence="5">Leaf</tissue>
    </source>
</reference>
<gene>
    <name evidence="5" type="ORF">ACJIZ3_016913</name>
</gene>
<protein>
    <recommendedName>
        <fullName evidence="7">DUF4378 domain-containing protein</fullName>
    </recommendedName>
</protein>
<dbReference type="AlphaFoldDB" id="A0ABD3SU29"/>
<evidence type="ECO:0000259" key="2">
    <source>
        <dbReference type="Pfam" id="PF12552"/>
    </source>
</evidence>
<proteinExistence type="predicted"/>
<dbReference type="Pfam" id="PF14309">
    <property type="entry name" value="DUF4378"/>
    <property type="match status" value="1"/>
</dbReference>
<feature type="region of interest" description="Disordered" evidence="1">
    <location>
        <begin position="609"/>
        <end position="630"/>
    </location>
</feature>
<feature type="region of interest" description="Disordered" evidence="1">
    <location>
        <begin position="497"/>
        <end position="523"/>
    </location>
</feature>
<accession>A0ABD3SU29</accession>
<feature type="region of interest" description="Disordered" evidence="1">
    <location>
        <begin position="559"/>
        <end position="581"/>
    </location>
</feature>
<feature type="domain" description="DUF3741" evidence="2">
    <location>
        <begin position="197"/>
        <end position="240"/>
    </location>
</feature>
<dbReference type="InterPro" id="IPR032795">
    <property type="entry name" value="DUF3741-assoc"/>
</dbReference>
<feature type="compositionally biased region" description="Basic and acidic residues" evidence="1">
    <location>
        <begin position="562"/>
        <end position="577"/>
    </location>
</feature>
<dbReference type="PANTHER" id="PTHR46634">
    <property type="entry name" value="M REDUCTASE II SUBUNIT GAMMA, PUTATIVE (DUF3741)-RELATED"/>
    <property type="match status" value="1"/>
</dbReference>
<feature type="region of interest" description="Disordered" evidence="1">
    <location>
        <begin position="38"/>
        <end position="68"/>
    </location>
</feature>
<name>A0ABD3SU29_9LAMI</name>
<dbReference type="Pfam" id="PF14383">
    <property type="entry name" value="VARLMGL"/>
    <property type="match status" value="1"/>
</dbReference>
<dbReference type="InterPro" id="IPR025486">
    <property type="entry name" value="DUF4378"/>
</dbReference>
<feature type="region of interest" description="Disordered" evidence="1">
    <location>
        <begin position="661"/>
        <end position="683"/>
    </location>
</feature>
<evidence type="ECO:0000259" key="4">
    <source>
        <dbReference type="Pfam" id="PF14383"/>
    </source>
</evidence>
<feature type="domain" description="DUF4378" evidence="3">
    <location>
        <begin position="770"/>
        <end position="939"/>
    </location>
</feature>
<feature type="compositionally biased region" description="Polar residues" evidence="1">
    <location>
        <begin position="48"/>
        <end position="62"/>
    </location>
</feature>
<dbReference type="EMBL" id="JBJXBP010000005">
    <property type="protein sequence ID" value="KAL3828111.1"/>
    <property type="molecule type" value="Genomic_DNA"/>
</dbReference>
<feature type="domain" description="DUF3741" evidence="4">
    <location>
        <begin position="108"/>
        <end position="123"/>
    </location>
</feature>
<dbReference type="InterPro" id="IPR022212">
    <property type="entry name" value="DUF3741"/>
</dbReference>
<evidence type="ECO:0000313" key="5">
    <source>
        <dbReference type="EMBL" id="KAL3828111.1"/>
    </source>
</evidence>
<evidence type="ECO:0008006" key="7">
    <source>
        <dbReference type="Google" id="ProtNLM"/>
    </source>
</evidence>
<sequence length="948" mass="106170">MNGMHQNNNHNFEKTNPGCLGRMVNLFELNLGVSSNMLLTDKPHQDGSPLSRSRSDASNMSPSGDKIEDKVILSELKNISSNRKSNATPMKTLIAQEMSKEVDTRKSAPNLVAKLMGLDALPREEPDSAMQRSQCKGHPRSNSDIPLSRWEQQNEFFHCVEPNEYKDVYDIWQQSPKSPHKQRYDKTTNDKKMALVRQNFVEAKRLSMDQKLRQSKQFQDALEVLNSNKDLFLKCLQEPNTMLSQHLHNLQSITPPETKRITVLRPSKMVDSINSAGAGDKDRKQMKKTAFVQPNGLERSHLGCSPPSNWTKYENSTQPTRIVVLKPSLGKPHDIKDVGWPQSESPRILLCENIFDEAEEENQESREVAKAVTQQMREKLARLCRDETLISSVFSNGYVGDESSFNKSEIDYVAGNLSDSEAMSPVSRQSWDYANRLSPYSSSSISRASYSPESSVCREAKKRLSERWAMMATNGSCQEQRYFRRSSSTLGEMLALSESKKAAMPSEDGISSEEPKNSNSLLVSEQRTNEIMDNSSRNLMRSKSLPVSSTEFGSRLSVDISVSDKGKPEAPKEESKARNPKSSWKVSSLFFSRNKKPSIDNSLASETKDEFVSTAGEVRSNKPESLGNKGPNHFSLGLLEPSSGASSANLIGKYGRTVRETGFSDSKPLPSGNSGENHDESRPIYVLDPPYEEERHTAKTLLHYVKPDRQGVELPVNPVKSKLIGKSPPIGSIARTLPLDNSCVNTASSYPVNETLATTQGTYKEEQEWFIFVKTLLTVAGLEDEVQSNSFLTKWHSPESPLDPSLRDNYIDLKDKETLHEAKRRQKRSIRKLVFDCVNVVLLEIAGYRSESNQRAIPCIGVQNGSSTMVDEVWAQMNGLFSGELDCVSDDCGEENSLVVEKVVRKEVVGKGWIGHLRLEMDNLRKEIEGELLEELVQEMVTALTSTF</sequence>
<evidence type="ECO:0000259" key="3">
    <source>
        <dbReference type="Pfam" id="PF14309"/>
    </source>
</evidence>